<evidence type="ECO:0000259" key="1">
    <source>
        <dbReference type="Pfam" id="PF26581"/>
    </source>
</evidence>
<feature type="domain" description="WIT1/2 N-terminal helical bundle" evidence="1">
    <location>
        <begin position="45"/>
        <end position="183"/>
    </location>
</feature>
<dbReference type="PANTHER" id="PTHR35705:SF1">
    <property type="entry name" value="WPP DOMAIN-INTERACTING TAIL-ANCHORED PROTEIN 1"/>
    <property type="match status" value="1"/>
</dbReference>
<dbReference type="Proteomes" id="UP001415857">
    <property type="component" value="Unassembled WGS sequence"/>
</dbReference>
<dbReference type="EMBL" id="JBBPBK010000013">
    <property type="protein sequence ID" value="KAK9272354.1"/>
    <property type="molecule type" value="Genomic_DNA"/>
</dbReference>
<keyword evidence="3" id="KW-1185">Reference proteome</keyword>
<name>A0AAP0R8E6_LIQFO</name>
<evidence type="ECO:0000313" key="3">
    <source>
        <dbReference type="Proteomes" id="UP001415857"/>
    </source>
</evidence>
<comment type="caution">
    <text evidence="2">The sequence shown here is derived from an EMBL/GenBank/DDBJ whole genome shotgun (WGS) entry which is preliminary data.</text>
</comment>
<proteinExistence type="predicted"/>
<reference evidence="2 3" key="1">
    <citation type="journal article" date="2024" name="Plant J.">
        <title>Genome sequences and population genomics reveal climatic adaptation and genomic divergence between two closely related sweetgum species.</title>
        <authorList>
            <person name="Xu W.Q."/>
            <person name="Ren C.Q."/>
            <person name="Zhang X.Y."/>
            <person name="Comes H.P."/>
            <person name="Liu X.H."/>
            <person name="Li Y.G."/>
            <person name="Kettle C.J."/>
            <person name="Jalonen R."/>
            <person name="Gaisberger H."/>
            <person name="Ma Y.Z."/>
            <person name="Qiu Y.X."/>
        </authorList>
    </citation>
    <scope>NUCLEOTIDE SEQUENCE [LARGE SCALE GENOMIC DNA]</scope>
    <source>
        <strain evidence="2">Hangzhou</strain>
    </source>
</reference>
<sequence>MDADVVQDATIPVDDVNSVEPEAGSNKVDILEGLSSHGGVMGELGSPNEVLTRLELDLACSSEKLVNLNILMMHVATRESDFEAFASEKDNMSVDFLEKALEFDLLSGIFVSEVRELDNFMVTLQAQIVNAREIISSFEHLGETFLAVEEKLHDSEKSLKQSQDQVSEMRMQSANFQRTLSCFGGEENWNGDKNAGLFGKWSIFEYEWKYKNANC</sequence>
<organism evidence="2 3">
    <name type="scientific">Liquidambar formosana</name>
    <name type="common">Formosan gum</name>
    <dbReference type="NCBI Taxonomy" id="63359"/>
    <lineage>
        <taxon>Eukaryota</taxon>
        <taxon>Viridiplantae</taxon>
        <taxon>Streptophyta</taxon>
        <taxon>Embryophyta</taxon>
        <taxon>Tracheophyta</taxon>
        <taxon>Spermatophyta</taxon>
        <taxon>Magnoliopsida</taxon>
        <taxon>eudicotyledons</taxon>
        <taxon>Gunneridae</taxon>
        <taxon>Pentapetalae</taxon>
        <taxon>Saxifragales</taxon>
        <taxon>Altingiaceae</taxon>
        <taxon>Liquidambar</taxon>
    </lineage>
</organism>
<dbReference type="AlphaFoldDB" id="A0AAP0R8E6"/>
<gene>
    <name evidence="2" type="ORF">L1049_002725</name>
</gene>
<protein>
    <recommendedName>
        <fullName evidence="1">WIT1/2 N-terminal helical bundle domain-containing protein</fullName>
    </recommendedName>
</protein>
<accession>A0AAP0R8E6</accession>
<dbReference type="InterPro" id="IPR058610">
    <property type="entry name" value="WIT1_2_N"/>
</dbReference>
<evidence type="ECO:0000313" key="2">
    <source>
        <dbReference type="EMBL" id="KAK9272354.1"/>
    </source>
</evidence>
<dbReference type="PANTHER" id="PTHR35705">
    <property type="entry name" value="WPP DOMAIN-INTERACTING TAIL-ANCHORED PROTEIN 1"/>
    <property type="match status" value="1"/>
</dbReference>
<dbReference type="InterPro" id="IPR039976">
    <property type="entry name" value="WIT1/WIT2"/>
</dbReference>
<dbReference type="Pfam" id="PF26581">
    <property type="entry name" value="WIT1_2_N"/>
    <property type="match status" value="1"/>
</dbReference>